<keyword evidence="2" id="KW-0012">Acyltransferase</keyword>
<evidence type="ECO:0000256" key="2">
    <source>
        <dbReference type="ARBA" id="ARBA00023315"/>
    </source>
</evidence>
<accession>A0A941D4H5</accession>
<dbReference type="CDD" id="cd04301">
    <property type="entry name" value="NAT_SF"/>
    <property type="match status" value="1"/>
</dbReference>
<keyword evidence="1" id="KW-0808">Transferase</keyword>
<name>A0A941D4H5_9CAUL</name>
<dbReference type="EMBL" id="JAGSGD010000001">
    <property type="protein sequence ID" value="MBR7620048.1"/>
    <property type="molecule type" value="Genomic_DNA"/>
</dbReference>
<gene>
    <name evidence="4" type="ORF">JKL49_11675</name>
    <name evidence="5" type="ORF">JKL49_17015</name>
</gene>
<dbReference type="AlphaFoldDB" id="A0A941D4H5"/>
<dbReference type="EMBL" id="CP068570">
    <property type="protein sequence ID" value="QQZ48960.1"/>
    <property type="molecule type" value="Genomic_DNA"/>
</dbReference>
<organism evidence="4 6">
    <name type="scientific">Phenylobacterium glaciei</name>
    <dbReference type="NCBI Taxonomy" id="2803784"/>
    <lineage>
        <taxon>Bacteria</taxon>
        <taxon>Pseudomonadati</taxon>
        <taxon>Pseudomonadota</taxon>
        <taxon>Alphaproteobacteria</taxon>
        <taxon>Caulobacterales</taxon>
        <taxon>Caulobacteraceae</taxon>
        <taxon>Phenylobacterium</taxon>
    </lineage>
</organism>
<evidence type="ECO:0000313" key="4">
    <source>
        <dbReference type="EMBL" id="MBR7620048.1"/>
    </source>
</evidence>
<reference evidence="4" key="2">
    <citation type="submission" date="2021-04" db="EMBL/GenBank/DDBJ databases">
        <title>Draft genome assembly of strain Phenylobacterium sp. 20VBR1 using MiniION and Illumina platforms.</title>
        <authorList>
            <person name="Thomas F.A."/>
            <person name="Krishnan K.P."/>
            <person name="Sinha R.K."/>
        </authorList>
    </citation>
    <scope>NUCLEOTIDE SEQUENCE</scope>
    <source>
        <strain evidence="4">20VBR1</strain>
    </source>
</reference>
<sequence length="166" mass="18343">MIVRLATEADLPRLPEIELSAVDAFLTTSIPPGPLSTVTPAEGWRDALEHGTLWVIDGQQGTPVGFLGAHRDRGELHILEFDVEVGHQGKGLGRLLLNHVIAWARAEGLSEVTLTTFRSIAWNGPFYGKMGFVEIPDADMPRHLADTLKAERARNLEERCAMWLIL</sequence>
<reference evidence="5" key="1">
    <citation type="submission" date="2021-01" db="EMBL/GenBank/DDBJ databases">
        <title>Genome sequence of Phenylobacterium sp. 20VBR1 isolated from a valley glaceir, Ny-Alesund, Svalbard.</title>
        <authorList>
            <person name="Thomas F.A."/>
            <person name="Krishnan K.P."/>
            <person name="Sinha R.K."/>
        </authorList>
    </citation>
    <scope>NUCLEOTIDE SEQUENCE</scope>
    <source>
        <strain evidence="5">20VBR1</strain>
    </source>
</reference>
<dbReference type="RefSeq" id="WP_215340778.1">
    <property type="nucleotide sequence ID" value="NZ_JAGSGD010000001.1"/>
</dbReference>
<dbReference type="PANTHER" id="PTHR43800">
    <property type="entry name" value="PEPTIDYL-LYSINE N-ACETYLTRANSFERASE YJAB"/>
    <property type="match status" value="1"/>
</dbReference>
<dbReference type="PANTHER" id="PTHR43800:SF1">
    <property type="entry name" value="PEPTIDYL-LYSINE N-ACETYLTRANSFERASE YJAB"/>
    <property type="match status" value="1"/>
</dbReference>
<dbReference type="Pfam" id="PF00583">
    <property type="entry name" value="Acetyltransf_1"/>
    <property type="match status" value="1"/>
</dbReference>
<dbReference type="PROSITE" id="PS51186">
    <property type="entry name" value="GNAT"/>
    <property type="match status" value="1"/>
</dbReference>
<keyword evidence="6" id="KW-1185">Reference proteome</keyword>
<dbReference type="InterPro" id="IPR000182">
    <property type="entry name" value="GNAT_dom"/>
</dbReference>
<evidence type="ECO:0000313" key="6">
    <source>
        <dbReference type="Proteomes" id="UP000622580"/>
    </source>
</evidence>
<protein>
    <submittedName>
        <fullName evidence="4">GNAT family N-acetyltransferase</fullName>
    </submittedName>
</protein>
<dbReference type="Gene3D" id="3.40.630.30">
    <property type="match status" value="1"/>
</dbReference>
<feature type="domain" description="N-acetyltransferase" evidence="3">
    <location>
        <begin position="1"/>
        <end position="151"/>
    </location>
</feature>
<dbReference type="SUPFAM" id="SSF55729">
    <property type="entry name" value="Acyl-CoA N-acyltransferases (Nat)"/>
    <property type="match status" value="1"/>
</dbReference>
<evidence type="ECO:0000259" key="3">
    <source>
        <dbReference type="PROSITE" id="PS51186"/>
    </source>
</evidence>
<proteinExistence type="predicted"/>
<dbReference type="InterPro" id="IPR016181">
    <property type="entry name" value="Acyl_CoA_acyltransferase"/>
</dbReference>
<evidence type="ECO:0000256" key="1">
    <source>
        <dbReference type="ARBA" id="ARBA00022679"/>
    </source>
</evidence>
<dbReference type="GO" id="GO:0016747">
    <property type="term" value="F:acyltransferase activity, transferring groups other than amino-acyl groups"/>
    <property type="evidence" value="ECO:0007669"/>
    <property type="project" value="InterPro"/>
</dbReference>
<evidence type="ECO:0000313" key="5">
    <source>
        <dbReference type="EMBL" id="QQZ48960.1"/>
    </source>
</evidence>
<dbReference type="Proteomes" id="UP000622580">
    <property type="component" value="Unassembled WGS sequence"/>
</dbReference>